<sequence length="135" mass="14857">MDIRDYTPADFAAATALWTLCGLHPSASDTPERLAVVARHNPGLFLVAEAEGMLIATVMGCWDGRRGWINRLAVHPDRRGEALGRRMVALVEDRLRARGCDKVNLLVEPDNAAVGAYYAAAGYTCDPLIFMEKWL</sequence>
<evidence type="ECO:0000259" key="3">
    <source>
        <dbReference type="PROSITE" id="PS51186"/>
    </source>
</evidence>
<dbReference type="PROSITE" id="PS51186">
    <property type="entry name" value="GNAT"/>
    <property type="match status" value="1"/>
</dbReference>
<dbReference type="CDD" id="cd04301">
    <property type="entry name" value="NAT_SF"/>
    <property type="match status" value="1"/>
</dbReference>
<dbReference type="PANTHER" id="PTHR43877">
    <property type="entry name" value="AMINOALKYLPHOSPHONATE N-ACETYLTRANSFERASE-RELATED-RELATED"/>
    <property type="match status" value="1"/>
</dbReference>
<gene>
    <name evidence="4" type="ORF">F1189_15995</name>
</gene>
<evidence type="ECO:0000313" key="4">
    <source>
        <dbReference type="EMBL" id="KAA5611097.1"/>
    </source>
</evidence>
<dbReference type="EMBL" id="VWPK01000024">
    <property type="protein sequence ID" value="KAA5611097.1"/>
    <property type="molecule type" value="Genomic_DNA"/>
</dbReference>
<reference evidence="4 5" key="1">
    <citation type="submission" date="2019-09" db="EMBL/GenBank/DDBJ databases">
        <title>Genome sequence of Rhodovastum atsumiense, a diverse member of the Acetobacteraceae family of non-sulfur purple photosynthetic bacteria.</title>
        <authorList>
            <person name="Meyer T."/>
            <person name="Kyndt J."/>
        </authorList>
    </citation>
    <scope>NUCLEOTIDE SEQUENCE [LARGE SCALE GENOMIC DNA]</scope>
    <source>
        <strain evidence="4 5">DSM 21279</strain>
    </source>
</reference>
<keyword evidence="2" id="KW-0012">Acyltransferase</keyword>
<proteinExistence type="predicted"/>
<protein>
    <submittedName>
        <fullName evidence="4">GNAT family N-acetyltransferase</fullName>
    </submittedName>
</protein>
<dbReference type="Pfam" id="PF00583">
    <property type="entry name" value="Acetyltransf_1"/>
    <property type="match status" value="1"/>
</dbReference>
<dbReference type="InterPro" id="IPR016181">
    <property type="entry name" value="Acyl_CoA_acyltransferase"/>
</dbReference>
<dbReference type="RefSeq" id="WP_150041836.1">
    <property type="nucleotide sequence ID" value="NZ_OW485601.1"/>
</dbReference>
<dbReference type="SUPFAM" id="SSF55729">
    <property type="entry name" value="Acyl-CoA N-acyltransferases (Nat)"/>
    <property type="match status" value="1"/>
</dbReference>
<accession>A0A5M6ITE2</accession>
<dbReference type="InterPro" id="IPR000182">
    <property type="entry name" value="GNAT_dom"/>
</dbReference>
<comment type="caution">
    <text evidence="4">The sequence shown here is derived from an EMBL/GenBank/DDBJ whole genome shotgun (WGS) entry which is preliminary data.</text>
</comment>
<dbReference type="AlphaFoldDB" id="A0A5M6ITE2"/>
<dbReference type="Proteomes" id="UP000325255">
    <property type="component" value="Unassembled WGS sequence"/>
</dbReference>
<keyword evidence="5" id="KW-1185">Reference proteome</keyword>
<evidence type="ECO:0000313" key="5">
    <source>
        <dbReference type="Proteomes" id="UP000325255"/>
    </source>
</evidence>
<dbReference type="InterPro" id="IPR050832">
    <property type="entry name" value="Bact_Acetyltransf"/>
</dbReference>
<name>A0A5M6ITE2_9PROT</name>
<dbReference type="OrthoDB" id="1821130at2"/>
<dbReference type="GO" id="GO:0016747">
    <property type="term" value="F:acyltransferase activity, transferring groups other than amino-acyl groups"/>
    <property type="evidence" value="ECO:0007669"/>
    <property type="project" value="InterPro"/>
</dbReference>
<feature type="domain" description="N-acetyltransferase" evidence="3">
    <location>
        <begin position="1"/>
        <end position="135"/>
    </location>
</feature>
<keyword evidence="1 4" id="KW-0808">Transferase</keyword>
<organism evidence="4 5">
    <name type="scientific">Rhodovastum atsumiense</name>
    <dbReference type="NCBI Taxonomy" id="504468"/>
    <lineage>
        <taxon>Bacteria</taxon>
        <taxon>Pseudomonadati</taxon>
        <taxon>Pseudomonadota</taxon>
        <taxon>Alphaproteobacteria</taxon>
        <taxon>Acetobacterales</taxon>
        <taxon>Acetobacteraceae</taxon>
        <taxon>Rhodovastum</taxon>
    </lineage>
</organism>
<dbReference type="Gene3D" id="3.40.630.30">
    <property type="match status" value="1"/>
</dbReference>
<evidence type="ECO:0000256" key="1">
    <source>
        <dbReference type="ARBA" id="ARBA00022679"/>
    </source>
</evidence>
<evidence type="ECO:0000256" key="2">
    <source>
        <dbReference type="ARBA" id="ARBA00023315"/>
    </source>
</evidence>